<protein>
    <submittedName>
        <fullName evidence="3">Efflux transporter, RND family, MFP subunit</fullName>
    </submittedName>
</protein>
<dbReference type="EMBL" id="CP001101">
    <property type="protein sequence ID" value="ACE04556.1"/>
    <property type="molecule type" value="Genomic_DNA"/>
</dbReference>
<evidence type="ECO:0000259" key="2">
    <source>
        <dbReference type="Pfam" id="PF25917"/>
    </source>
</evidence>
<dbReference type="HOGENOM" id="CLU_061376_0_0_10"/>
<keyword evidence="1" id="KW-0812">Transmembrane</keyword>
<dbReference type="GO" id="GO:0015562">
    <property type="term" value="F:efflux transmembrane transporter activity"/>
    <property type="evidence" value="ECO:0007669"/>
    <property type="project" value="TreeGrafter"/>
</dbReference>
<dbReference type="Pfam" id="PF25917">
    <property type="entry name" value="BSH_RND"/>
    <property type="match status" value="1"/>
</dbReference>
<organism evidence="3">
    <name type="scientific">Chlorobium phaeobacteroides (strain BS1)</name>
    <dbReference type="NCBI Taxonomy" id="331678"/>
    <lineage>
        <taxon>Bacteria</taxon>
        <taxon>Pseudomonadati</taxon>
        <taxon>Chlorobiota</taxon>
        <taxon>Chlorobiia</taxon>
        <taxon>Chlorobiales</taxon>
        <taxon>Chlorobiaceae</taxon>
        <taxon>Chlorobium/Pelodictyon group</taxon>
        <taxon>Chlorobium</taxon>
    </lineage>
</organism>
<feature type="domain" description="Multidrug resistance protein MdtA-like barrel-sandwich hybrid" evidence="2">
    <location>
        <begin position="75"/>
        <end position="222"/>
    </location>
</feature>
<dbReference type="eggNOG" id="COG0845">
    <property type="taxonomic scope" value="Bacteria"/>
</dbReference>
<keyword evidence="1" id="KW-1133">Transmembrane helix</keyword>
<gene>
    <name evidence="3" type="ordered locus">Cphamn1_1636</name>
</gene>
<dbReference type="PANTHER" id="PTHR30469">
    <property type="entry name" value="MULTIDRUG RESISTANCE PROTEIN MDTA"/>
    <property type="match status" value="1"/>
</dbReference>
<dbReference type="STRING" id="331678.Cphamn1_1636"/>
<evidence type="ECO:0000313" key="3">
    <source>
        <dbReference type="EMBL" id="ACE04556.1"/>
    </source>
</evidence>
<proteinExistence type="predicted"/>
<dbReference type="Gene3D" id="1.10.287.470">
    <property type="entry name" value="Helix hairpin bin"/>
    <property type="match status" value="1"/>
</dbReference>
<dbReference type="GO" id="GO:1990281">
    <property type="term" value="C:efflux pump complex"/>
    <property type="evidence" value="ECO:0007669"/>
    <property type="project" value="TreeGrafter"/>
</dbReference>
<dbReference type="AlphaFoldDB" id="B3EKC9"/>
<evidence type="ECO:0000256" key="1">
    <source>
        <dbReference type="SAM" id="Phobius"/>
    </source>
</evidence>
<keyword evidence="1" id="KW-0472">Membrane</keyword>
<name>B3EKC9_CHLPB</name>
<sequence length="387" mass="42716">MKQIRHIMSKIKPYLIALIIVIAGIVIGRLLSSGNSRQQEKVVPKKESQVPVTEITNGRVQRIIRMNGKVEAVKKIEIYAEVSGVFVDGAKPFREGRRFAKGEVLLRIDDSVYRNTVLAEKSALLNELTLLMPDLLIDFPDYAEPWKKYLDDFSILRPLHSLPPAQNDRLRNYVAARNIYGKFFSVRSMEETLAKYRILAPFDGVVTVSEANPGILVRNGQKIGEFAAATSYELELSAPVREAAFIREGDRITLLSDDFNGSIEAKIARVNDAIDPDTQTVGVYVLLDDPRLKDGMFLSASLSVPVDDASLIARELLDSENRVFALRDSVVILLPVEVVSVGGKTAVVRGIPDGTAIVAEPVEGLFNGMVVSESIVTMQEQSTTDSE</sequence>
<dbReference type="KEGG" id="cpb:Cphamn1_1636"/>
<dbReference type="Gene3D" id="2.40.50.100">
    <property type="match status" value="1"/>
</dbReference>
<accession>B3EKC9</accession>
<dbReference type="SUPFAM" id="SSF111369">
    <property type="entry name" value="HlyD-like secretion proteins"/>
    <property type="match status" value="1"/>
</dbReference>
<reference evidence="3" key="1">
    <citation type="submission" date="2008-06" db="EMBL/GenBank/DDBJ databases">
        <title>Complete sequence of Chlorobium phaeobacteroides BS1.</title>
        <authorList>
            <consortium name="US DOE Joint Genome Institute"/>
            <person name="Lucas S."/>
            <person name="Copeland A."/>
            <person name="Lapidus A."/>
            <person name="Glavina del Rio T."/>
            <person name="Dalin E."/>
            <person name="Tice H."/>
            <person name="Bruce D."/>
            <person name="Goodwin L."/>
            <person name="Pitluck S."/>
            <person name="Schmutz J."/>
            <person name="Larimer F."/>
            <person name="Land M."/>
            <person name="Hauser L."/>
            <person name="Kyrpides N."/>
            <person name="Ovchinnikova G."/>
            <person name="Li T."/>
            <person name="Liu Z."/>
            <person name="Zhao F."/>
            <person name="Overmann J."/>
            <person name="Bryant D.A."/>
            <person name="Richardson P."/>
        </authorList>
    </citation>
    <scope>NUCLEOTIDE SEQUENCE [LARGE SCALE GENOMIC DNA]</scope>
    <source>
        <strain evidence="3">BS1</strain>
    </source>
</reference>
<feature type="transmembrane region" description="Helical" evidence="1">
    <location>
        <begin position="12"/>
        <end position="31"/>
    </location>
</feature>
<dbReference type="InterPro" id="IPR058625">
    <property type="entry name" value="MdtA-like_BSH"/>
</dbReference>
<dbReference type="Gene3D" id="2.40.30.170">
    <property type="match status" value="1"/>
</dbReference>